<organism evidence="2 3">
    <name type="scientific">Helianthus annuus</name>
    <name type="common">Common sunflower</name>
    <dbReference type="NCBI Taxonomy" id="4232"/>
    <lineage>
        <taxon>Eukaryota</taxon>
        <taxon>Viridiplantae</taxon>
        <taxon>Streptophyta</taxon>
        <taxon>Embryophyta</taxon>
        <taxon>Tracheophyta</taxon>
        <taxon>Spermatophyta</taxon>
        <taxon>Magnoliopsida</taxon>
        <taxon>eudicotyledons</taxon>
        <taxon>Gunneridae</taxon>
        <taxon>Pentapetalae</taxon>
        <taxon>asterids</taxon>
        <taxon>campanulids</taxon>
        <taxon>Asterales</taxon>
        <taxon>Asteraceae</taxon>
        <taxon>Asteroideae</taxon>
        <taxon>Heliantheae alliance</taxon>
        <taxon>Heliantheae</taxon>
        <taxon>Helianthus</taxon>
    </lineage>
</organism>
<dbReference type="Pfam" id="PF00078">
    <property type="entry name" value="RVT_1"/>
    <property type="match status" value="1"/>
</dbReference>
<protein>
    <submittedName>
        <fullName evidence="2">RNA-directed DNA polymerase</fullName>
        <ecNumber evidence="2">2.7.7.49</ecNumber>
    </submittedName>
</protein>
<dbReference type="InterPro" id="IPR000477">
    <property type="entry name" value="RT_dom"/>
</dbReference>
<dbReference type="Proteomes" id="UP000215914">
    <property type="component" value="Unassembled WGS sequence"/>
</dbReference>
<keyword evidence="2" id="KW-0808">Transferase</keyword>
<keyword evidence="3" id="KW-1185">Reference proteome</keyword>
<accession>A0A9K3J1X7</accession>
<dbReference type="PANTHER" id="PTHR19446">
    <property type="entry name" value="REVERSE TRANSCRIPTASES"/>
    <property type="match status" value="1"/>
</dbReference>
<sequence length="203" mass="23633">MENMVDRPCINGSNFKELSDSEQEALISPFSRSKIKTAVWECGCNKAPDPNGFNIKFIKHFWNILEKDFVEMVNHFYVEESLDQSLCSSFIALVPKVNGPTKLEEFRPINLVGVAVKIVSKILANRMKVVMNSIISENQTAFIKKRYILDGPLMVNEYLSWMRKKKKQGMIFKIDFEKAYDNISWKFLDSIMANMKFPDKWRK</sequence>
<dbReference type="EC" id="2.7.7.49" evidence="2"/>
<evidence type="ECO:0000313" key="2">
    <source>
        <dbReference type="EMBL" id="KAF5807369.1"/>
    </source>
</evidence>
<keyword evidence="2" id="KW-0695">RNA-directed DNA polymerase</keyword>
<dbReference type="GO" id="GO:0003964">
    <property type="term" value="F:RNA-directed DNA polymerase activity"/>
    <property type="evidence" value="ECO:0007669"/>
    <property type="project" value="UniProtKB-KW"/>
</dbReference>
<reference evidence="2" key="1">
    <citation type="journal article" date="2017" name="Nature">
        <title>The sunflower genome provides insights into oil metabolism, flowering and Asterid evolution.</title>
        <authorList>
            <person name="Badouin H."/>
            <person name="Gouzy J."/>
            <person name="Grassa C.J."/>
            <person name="Murat F."/>
            <person name="Staton S.E."/>
            <person name="Cottret L."/>
            <person name="Lelandais-Briere C."/>
            <person name="Owens G.L."/>
            <person name="Carrere S."/>
            <person name="Mayjonade B."/>
            <person name="Legrand L."/>
            <person name="Gill N."/>
            <person name="Kane N.C."/>
            <person name="Bowers J.E."/>
            <person name="Hubner S."/>
            <person name="Bellec A."/>
            <person name="Berard A."/>
            <person name="Berges H."/>
            <person name="Blanchet N."/>
            <person name="Boniface M.C."/>
            <person name="Brunel D."/>
            <person name="Catrice O."/>
            <person name="Chaidir N."/>
            <person name="Claudel C."/>
            <person name="Donnadieu C."/>
            <person name="Faraut T."/>
            <person name="Fievet G."/>
            <person name="Helmstetter N."/>
            <person name="King M."/>
            <person name="Knapp S.J."/>
            <person name="Lai Z."/>
            <person name="Le Paslier M.C."/>
            <person name="Lippi Y."/>
            <person name="Lorenzon L."/>
            <person name="Mandel J.R."/>
            <person name="Marage G."/>
            <person name="Marchand G."/>
            <person name="Marquand E."/>
            <person name="Bret-Mestries E."/>
            <person name="Morien E."/>
            <person name="Nambeesan S."/>
            <person name="Nguyen T."/>
            <person name="Pegot-Espagnet P."/>
            <person name="Pouilly N."/>
            <person name="Raftis F."/>
            <person name="Sallet E."/>
            <person name="Schiex T."/>
            <person name="Thomas J."/>
            <person name="Vandecasteele C."/>
            <person name="Vares D."/>
            <person name="Vear F."/>
            <person name="Vautrin S."/>
            <person name="Crespi M."/>
            <person name="Mangin B."/>
            <person name="Burke J.M."/>
            <person name="Salse J."/>
            <person name="Munos S."/>
            <person name="Vincourt P."/>
            <person name="Rieseberg L.H."/>
            <person name="Langlade N.B."/>
        </authorList>
    </citation>
    <scope>NUCLEOTIDE SEQUENCE</scope>
    <source>
        <tissue evidence="2">Leaves</tissue>
    </source>
</reference>
<evidence type="ECO:0000259" key="1">
    <source>
        <dbReference type="Pfam" id="PF00078"/>
    </source>
</evidence>
<dbReference type="Gramene" id="mRNA:HanXRQr2_Chr05g0232871">
    <property type="protein sequence ID" value="CDS:HanXRQr2_Chr05g0232871.1"/>
    <property type="gene ID" value="HanXRQr2_Chr05g0232871"/>
</dbReference>
<dbReference type="EMBL" id="MNCJ02000320">
    <property type="protein sequence ID" value="KAF5807369.1"/>
    <property type="molecule type" value="Genomic_DNA"/>
</dbReference>
<proteinExistence type="predicted"/>
<feature type="domain" description="Reverse transcriptase" evidence="1">
    <location>
        <begin position="98"/>
        <end position="201"/>
    </location>
</feature>
<gene>
    <name evidence="2" type="ORF">HanXRQr2_Chr05g0232871</name>
</gene>
<keyword evidence="2" id="KW-0548">Nucleotidyltransferase</keyword>
<evidence type="ECO:0000313" key="3">
    <source>
        <dbReference type="Proteomes" id="UP000215914"/>
    </source>
</evidence>
<name>A0A9K3J1X7_HELAN</name>
<dbReference type="AlphaFoldDB" id="A0A9K3J1X7"/>
<reference evidence="2" key="2">
    <citation type="submission" date="2020-06" db="EMBL/GenBank/DDBJ databases">
        <title>Helianthus annuus Genome sequencing and assembly Release 2.</title>
        <authorList>
            <person name="Gouzy J."/>
            <person name="Langlade N."/>
            <person name="Munos S."/>
        </authorList>
    </citation>
    <scope>NUCLEOTIDE SEQUENCE</scope>
    <source>
        <tissue evidence="2">Leaves</tissue>
    </source>
</reference>
<comment type="caution">
    <text evidence="2">The sequence shown here is derived from an EMBL/GenBank/DDBJ whole genome shotgun (WGS) entry which is preliminary data.</text>
</comment>
<dbReference type="CDD" id="cd01650">
    <property type="entry name" value="RT_nLTR_like"/>
    <property type="match status" value="1"/>
</dbReference>